<protein>
    <submittedName>
        <fullName evidence="1">Uncharacterized protein</fullName>
    </submittedName>
</protein>
<organism evidence="1 2">
    <name type="scientific">Naganishia cerealis</name>
    <dbReference type="NCBI Taxonomy" id="610337"/>
    <lineage>
        <taxon>Eukaryota</taxon>
        <taxon>Fungi</taxon>
        <taxon>Dikarya</taxon>
        <taxon>Basidiomycota</taxon>
        <taxon>Agaricomycotina</taxon>
        <taxon>Tremellomycetes</taxon>
        <taxon>Filobasidiales</taxon>
        <taxon>Filobasidiaceae</taxon>
        <taxon>Naganishia</taxon>
    </lineage>
</organism>
<name>A0ACC2VAY0_9TREE</name>
<sequence length="587" mass="68036">MIRTTVLRNPFRWRTLCTNLFLRYQSHTTRGQPKVENRNSQINFEHFQSDNSNEKRSKWTYKRLFLVGGTAGLTVGLLTSDSVYENTKHTILTAKRVGVVAEATFRCFRLYKNTLSKEYDTPQDRNKALAKTHKDAATITLRALERNGGIYIKLGQHITALTYLLPREWTDTMIPLQDKCPQLSMEEINSMFLLDLGVSVNDLFSEFNPEPIGVASLAQVHLARLRETGEQVAVKVQHPSLAEFVPLDVYLTTRVFELMRKVFPEYPLTWLGDELRNLIFVELNFENEAENAERTANYFKDYKQKTALRIPRIVTAHKRILVMECVSGARLDDLKYMEQHKISTAEVSSCLSHIFSDMIFTPNVGLHCDPHGGNLAIRALDHKSNGHNFEIILYDHGLYRQIPLQMKRDYSHFWLSVIDNNVEEMKKYADKIAGIRGDQRFKIFLAAITGRDPETALSNSVVSQRSHDEVTNIQRRIQEEDGVLEDLMDILSTMPRIILLILKTNDLTRALDENLNNPLGPERTFLILANYCARCVYDEQVENLKKTYSTFSLNWIMASAKCWFQFQKRRSSLWIYDWVMLFRNWTL</sequence>
<keyword evidence="2" id="KW-1185">Reference proteome</keyword>
<reference evidence="1" key="1">
    <citation type="submission" date="2023-04" db="EMBL/GenBank/DDBJ databases">
        <title>Draft Genome sequencing of Naganishia species isolated from polar environments using Oxford Nanopore Technology.</title>
        <authorList>
            <person name="Leo P."/>
            <person name="Venkateswaran K."/>
        </authorList>
    </citation>
    <scope>NUCLEOTIDE SEQUENCE</scope>
    <source>
        <strain evidence="1">MNA-CCFEE 5261</strain>
    </source>
</reference>
<dbReference type="EMBL" id="JASBWR010000093">
    <property type="protein sequence ID" value="KAJ9096520.1"/>
    <property type="molecule type" value="Genomic_DNA"/>
</dbReference>
<proteinExistence type="predicted"/>
<comment type="caution">
    <text evidence="1">The sequence shown here is derived from an EMBL/GenBank/DDBJ whole genome shotgun (WGS) entry which is preliminary data.</text>
</comment>
<evidence type="ECO:0000313" key="1">
    <source>
        <dbReference type="EMBL" id="KAJ9096520.1"/>
    </source>
</evidence>
<accession>A0ACC2VAY0</accession>
<dbReference type="Proteomes" id="UP001241377">
    <property type="component" value="Unassembled WGS sequence"/>
</dbReference>
<gene>
    <name evidence="1" type="ORF">QFC19_007174</name>
</gene>
<evidence type="ECO:0000313" key="2">
    <source>
        <dbReference type="Proteomes" id="UP001241377"/>
    </source>
</evidence>